<dbReference type="RefSeq" id="XP_041285913.1">
    <property type="nucleotide sequence ID" value="XM_041444352.1"/>
</dbReference>
<gene>
    <name evidence="2" type="ORF">F5147DRAFT_841131</name>
</gene>
<dbReference type="GeneID" id="64706611"/>
<name>A0A9P7JMT6_9AGAM</name>
<dbReference type="Proteomes" id="UP000823399">
    <property type="component" value="Unassembled WGS sequence"/>
</dbReference>
<dbReference type="OrthoDB" id="3253362at2759"/>
<comment type="caution">
    <text evidence="2">The sequence shown here is derived from an EMBL/GenBank/DDBJ whole genome shotgun (WGS) entry which is preliminary data.</text>
</comment>
<evidence type="ECO:0000313" key="2">
    <source>
        <dbReference type="EMBL" id="KAG2089450.1"/>
    </source>
</evidence>
<evidence type="ECO:0000256" key="1">
    <source>
        <dbReference type="SAM" id="MobiDB-lite"/>
    </source>
</evidence>
<reference evidence="2" key="1">
    <citation type="journal article" date="2020" name="New Phytol.">
        <title>Comparative genomics reveals dynamic genome evolution in host specialist ectomycorrhizal fungi.</title>
        <authorList>
            <person name="Lofgren L.A."/>
            <person name="Nguyen N.H."/>
            <person name="Vilgalys R."/>
            <person name="Ruytinx J."/>
            <person name="Liao H.L."/>
            <person name="Branco S."/>
            <person name="Kuo A."/>
            <person name="LaButti K."/>
            <person name="Lipzen A."/>
            <person name="Andreopoulos W."/>
            <person name="Pangilinan J."/>
            <person name="Riley R."/>
            <person name="Hundley H."/>
            <person name="Na H."/>
            <person name="Barry K."/>
            <person name="Grigoriev I.V."/>
            <person name="Stajich J.E."/>
            <person name="Kennedy P.G."/>
        </authorList>
    </citation>
    <scope>NUCLEOTIDE SEQUENCE</scope>
    <source>
        <strain evidence="2">FC423</strain>
    </source>
</reference>
<feature type="region of interest" description="Disordered" evidence="1">
    <location>
        <begin position="174"/>
        <end position="207"/>
    </location>
</feature>
<feature type="compositionally biased region" description="Basic and acidic residues" evidence="1">
    <location>
        <begin position="174"/>
        <end position="188"/>
    </location>
</feature>
<dbReference type="AlphaFoldDB" id="A0A9P7JMT6"/>
<protein>
    <submittedName>
        <fullName evidence="2">Uncharacterized protein</fullName>
    </submittedName>
</protein>
<proteinExistence type="predicted"/>
<organism evidence="2 3">
    <name type="scientific">Suillus discolor</name>
    <dbReference type="NCBI Taxonomy" id="1912936"/>
    <lineage>
        <taxon>Eukaryota</taxon>
        <taxon>Fungi</taxon>
        <taxon>Dikarya</taxon>
        <taxon>Basidiomycota</taxon>
        <taxon>Agaricomycotina</taxon>
        <taxon>Agaricomycetes</taxon>
        <taxon>Agaricomycetidae</taxon>
        <taxon>Boletales</taxon>
        <taxon>Suillineae</taxon>
        <taxon>Suillaceae</taxon>
        <taxon>Suillus</taxon>
    </lineage>
</organism>
<evidence type="ECO:0000313" key="3">
    <source>
        <dbReference type="Proteomes" id="UP000823399"/>
    </source>
</evidence>
<keyword evidence="3" id="KW-1185">Reference proteome</keyword>
<sequence>MREVQSPRYLVRDHCRTSSFKLDYLERAYVQSSEYLFTPFRPNSLFVTEIEMRPFFDIEPLSSFSPVWAYLTDVQIAVCHPNAVLHLLQLLCPNLSSLTLRIAFDQTEPLESFTHTKLQSLRILYDALLTCPLSDLLNALLPPNLRALEARRNASWPHKDMKALLARSKWSLESRDPGYRRSSDDNRRATSGIRYPHSFPPSSSGSQ</sequence>
<accession>A0A9P7JMT6</accession>
<dbReference type="EMBL" id="JABBWM010000111">
    <property type="protein sequence ID" value="KAG2089450.1"/>
    <property type="molecule type" value="Genomic_DNA"/>
</dbReference>